<reference evidence="1" key="1">
    <citation type="submission" date="2022-07" db="EMBL/GenBank/DDBJ databases">
        <title>The genome of Lyophyllum shimeji provides insight into the initial evolution of ectomycorrhizal fungal genome.</title>
        <authorList>
            <person name="Kobayashi Y."/>
            <person name="Shibata T."/>
            <person name="Hirakawa H."/>
            <person name="Shigenobu S."/>
            <person name="Nishiyama T."/>
            <person name="Yamada A."/>
            <person name="Hasebe M."/>
            <person name="Kawaguchi M."/>
        </authorList>
    </citation>
    <scope>NUCLEOTIDE SEQUENCE</scope>
    <source>
        <strain evidence="1">AT787</strain>
    </source>
</reference>
<dbReference type="Proteomes" id="UP001063166">
    <property type="component" value="Unassembled WGS sequence"/>
</dbReference>
<organism evidence="1 2">
    <name type="scientific">Lyophyllum shimeji</name>
    <name type="common">Hon-shimeji</name>
    <name type="synonym">Tricholoma shimeji</name>
    <dbReference type="NCBI Taxonomy" id="47721"/>
    <lineage>
        <taxon>Eukaryota</taxon>
        <taxon>Fungi</taxon>
        <taxon>Dikarya</taxon>
        <taxon>Basidiomycota</taxon>
        <taxon>Agaricomycotina</taxon>
        <taxon>Agaricomycetes</taxon>
        <taxon>Agaricomycetidae</taxon>
        <taxon>Agaricales</taxon>
        <taxon>Tricholomatineae</taxon>
        <taxon>Lyophyllaceae</taxon>
        <taxon>Lyophyllum</taxon>
    </lineage>
</organism>
<proteinExistence type="predicted"/>
<protein>
    <submittedName>
        <fullName evidence="1">Uncharacterized protein</fullName>
    </submittedName>
</protein>
<gene>
    <name evidence="1" type="ORF">LshimejAT787_0201470</name>
</gene>
<keyword evidence="2" id="KW-1185">Reference proteome</keyword>
<dbReference type="AlphaFoldDB" id="A0A9P3PEQ4"/>
<comment type="caution">
    <text evidence="1">The sequence shown here is derived from an EMBL/GenBank/DDBJ whole genome shotgun (WGS) entry which is preliminary data.</text>
</comment>
<dbReference type="OrthoDB" id="5121585at2759"/>
<evidence type="ECO:0000313" key="1">
    <source>
        <dbReference type="EMBL" id="GLB34582.1"/>
    </source>
</evidence>
<accession>A0A9P3PEQ4</accession>
<sequence>MNFNVVEFGDSLSQQRELHISSIAGWSDGGDQSCPRPSRVPRMAIPDTHFVIQMYRSSHANPLTVSRAMTTVFLYQPIPPRTMADKQTFQILRIFAHSDHPVRNSAGELIFGNHVLWEGDNANDGDAGSIAPNVFSYDFKSPLASNSLLNITLKVNGELSGSDCCLSGALGGSNVFESDIFSVSSGEEVIIAARVVEPHTSPSPLALNGDFAWTLEQKGSDRKLACAAKTRLELYWVAAKIHEIFLSGLSGIEIDFLRYAFPRVDPDTKTATSGAEVHSAALTLAMDQVTQQVFSNYSKVYDTFSGAPHFVAGKTGGFFNYSYYVKAAPGGPPGSLSRDVNCYDQAAMVQVLAGFGKPPYPNWLVMEPYGYINQTYLVGVNGLCNNPFFNNNHSPSLIGINDTRRTGFGNHVFNGLLFPFKPQDPKERIFDACAGPSLGTLDPYAYVNAAVDSTTTLTAWKRVQWPTSRVTKVLPASVWLPLTWEKTKMTTKMMEFLEKCTVGNAKPYSQIRWTTNIGERVAERLWHLTGVDGIDSDVVVRVRAEHRSPRTETSTSKNPLRRHLTVSLSLSRISNSILAMTTTVSALCMRPAPFDDFAHYALQYASHIAKGRFLIASGNHMITISGGSSSAALEPIARKLLTHTTVDSRLSRHIPVVPKWSYDIPEISKGSSDETVAGVGSTFNVKCHVDDLVGRPVPMSRGTDCC</sequence>
<evidence type="ECO:0000313" key="2">
    <source>
        <dbReference type="Proteomes" id="UP001063166"/>
    </source>
</evidence>
<dbReference type="EMBL" id="BRPK01000002">
    <property type="protein sequence ID" value="GLB34582.1"/>
    <property type="molecule type" value="Genomic_DNA"/>
</dbReference>
<name>A0A9P3PEQ4_LYOSH</name>